<evidence type="ECO:0000313" key="8">
    <source>
        <dbReference type="Proteomes" id="UP001431693"/>
    </source>
</evidence>
<comment type="similarity">
    <text evidence="2">Belongs to the metallo-beta-lactamase superfamily.</text>
</comment>
<dbReference type="InterPro" id="IPR036866">
    <property type="entry name" value="RibonucZ/Hydroxyglut_hydro"/>
</dbReference>
<protein>
    <submittedName>
        <fullName evidence="7">MBL fold metallo-hydrolase</fullName>
    </submittedName>
</protein>
<keyword evidence="4" id="KW-0378">Hydrolase</keyword>
<keyword evidence="5" id="KW-0862">Zinc</keyword>
<evidence type="ECO:0000256" key="3">
    <source>
        <dbReference type="ARBA" id="ARBA00022723"/>
    </source>
</evidence>
<evidence type="ECO:0000256" key="2">
    <source>
        <dbReference type="ARBA" id="ARBA00007749"/>
    </source>
</evidence>
<sequence>MASVRVIQTGGVLVSPAVPDRGSRSNPLAYTGLFQSRKNRIEVPVKCFLVSNAGHLTLVDAGWSARDAHDAVKHMGFPLWFSSEPVLAEKDAADRQLEALGIKPQDLDAIVMTHLDCDHAAGLDAFTEVIRVLVAPQELEAAAAPLDPRYNPGLWDGIQFETVQWVFDDKAPFRQSADLYGDGSLVAYCVPGHSKGSLVLIATDAATGDFVVFTGDTGYEQKSWDELMLPGVQTDARALREGLAWIQSLRTDPHCVGTFAAHDPAVKPGVYEF</sequence>
<evidence type="ECO:0000256" key="1">
    <source>
        <dbReference type="ARBA" id="ARBA00001947"/>
    </source>
</evidence>
<comment type="caution">
    <text evidence="7">The sequence shown here is derived from an EMBL/GenBank/DDBJ whole genome shotgun (WGS) entry which is preliminary data.</text>
</comment>
<dbReference type="SMART" id="SM00849">
    <property type="entry name" value="Lactamase_B"/>
    <property type="match status" value="1"/>
</dbReference>
<evidence type="ECO:0000313" key="7">
    <source>
        <dbReference type="EMBL" id="MDJ1129941.1"/>
    </source>
</evidence>
<organism evidence="7 8">
    <name type="scientific">Kribbibacterium absianum</name>
    <dbReference type="NCBI Taxonomy" id="3044210"/>
    <lineage>
        <taxon>Bacteria</taxon>
        <taxon>Bacillati</taxon>
        <taxon>Actinomycetota</taxon>
        <taxon>Coriobacteriia</taxon>
        <taxon>Coriobacteriales</taxon>
        <taxon>Kribbibacteriaceae</taxon>
        <taxon>Kribbibacterium</taxon>
    </lineage>
</organism>
<name>A0ABT6ZMS1_9ACTN</name>
<dbReference type="Proteomes" id="UP001431693">
    <property type="component" value="Unassembled WGS sequence"/>
</dbReference>
<dbReference type="Gene3D" id="3.60.15.10">
    <property type="entry name" value="Ribonuclease Z/Hydroxyacylglutathione hydrolase-like"/>
    <property type="match status" value="1"/>
</dbReference>
<feature type="domain" description="Metallo-beta-lactamase" evidence="6">
    <location>
        <begin position="44"/>
        <end position="262"/>
    </location>
</feature>
<proteinExistence type="inferred from homology"/>
<dbReference type="PANTHER" id="PTHR42978:SF7">
    <property type="entry name" value="METALLO-HYDROLASE RV2300C-RELATED"/>
    <property type="match status" value="1"/>
</dbReference>
<evidence type="ECO:0000256" key="4">
    <source>
        <dbReference type="ARBA" id="ARBA00022801"/>
    </source>
</evidence>
<keyword evidence="8" id="KW-1185">Reference proteome</keyword>
<reference evidence="7" key="1">
    <citation type="submission" date="2023-05" db="EMBL/GenBank/DDBJ databases">
        <title>[olsenella] sp. nov., isolated from a pig farm feces dump.</title>
        <authorList>
            <person name="Chang Y.-H."/>
        </authorList>
    </citation>
    <scope>NUCLEOTIDE SEQUENCE</scope>
    <source>
        <strain evidence="7">YH-ols2217</strain>
    </source>
</reference>
<dbReference type="RefSeq" id="WP_283713060.1">
    <property type="nucleotide sequence ID" value="NZ_JASJEW010000002.1"/>
</dbReference>
<keyword evidence="3" id="KW-0479">Metal-binding</keyword>
<dbReference type="InterPro" id="IPR001279">
    <property type="entry name" value="Metallo-B-lactamas"/>
</dbReference>
<dbReference type="Pfam" id="PF00753">
    <property type="entry name" value="Lactamase_B"/>
    <property type="match status" value="1"/>
</dbReference>
<comment type="cofactor">
    <cofactor evidence="1">
        <name>Zn(2+)</name>
        <dbReference type="ChEBI" id="CHEBI:29105"/>
    </cofactor>
</comment>
<gene>
    <name evidence="7" type="ORF">QJ043_07605</name>
</gene>
<dbReference type="PANTHER" id="PTHR42978">
    <property type="entry name" value="QUORUM-QUENCHING LACTONASE YTNP-RELATED-RELATED"/>
    <property type="match status" value="1"/>
</dbReference>
<accession>A0ABT6ZMS1</accession>
<dbReference type="InterPro" id="IPR051013">
    <property type="entry name" value="MBL_superfamily_lactonases"/>
</dbReference>
<dbReference type="EMBL" id="JASJEX010000003">
    <property type="protein sequence ID" value="MDJ1129941.1"/>
    <property type="molecule type" value="Genomic_DNA"/>
</dbReference>
<evidence type="ECO:0000259" key="6">
    <source>
        <dbReference type="SMART" id="SM00849"/>
    </source>
</evidence>
<evidence type="ECO:0000256" key="5">
    <source>
        <dbReference type="ARBA" id="ARBA00022833"/>
    </source>
</evidence>
<dbReference type="SUPFAM" id="SSF56281">
    <property type="entry name" value="Metallo-hydrolase/oxidoreductase"/>
    <property type="match status" value="1"/>
</dbReference>